<dbReference type="SUPFAM" id="SSF103190">
    <property type="entry name" value="Sensory domain-like"/>
    <property type="match status" value="1"/>
</dbReference>
<evidence type="ECO:0000256" key="3">
    <source>
        <dbReference type="ARBA" id="ARBA00022481"/>
    </source>
</evidence>
<evidence type="ECO:0000259" key="9">
    <source>
        <dbReference type="PROSITE" id="PS50885"/>
    </source>
</evidence>
<gene>
    <name evidence="10" type="ORF">CHCC16736_1829</name>
</gene>
<evidence type="ECO:0000256" key="2">
    <source>
        <dbReference type="ARBA" id="ARBA00022475"/>
    </source>
</evidence>
<keyword evidence="7 8" id="KW-0472">Membrane</keyword>
<dbReference type="Proteomes" id="UP000435910">
    <property type="component" value="Unassembled WGS sequence"/>
</dbReference>
<feature type="domain" description="HAMP" evidence="9">
    <location>
        <begin position="200"/>
        <end position="252"/>
    </location>
</feature>
<dbReference type="SUPFAM" id="SSF58104">
    <property type="entry name" value="Methyl-accepting chemotaxis protein (MCP) signaling domain"/>
    <property type="match status" value="1"/>
</dbReference>
<dbReference type="AlphaFoldDB" id="A0A8B5YFQ9"/>
<dbReference type="Pfam" id="PF00672">
    <property type="entry name" value="HAMP"/>
    <property type="match status" value="1"/>
</dbReference>
<dbReference type="InterPro" id="IPR029151">
    <property type="entry name" value="Sensor-like_sf"/>
</dbReference>
<proteinExistence type="predicted"/>
<dbReference type="SMART" id="SM00304">
    <property type="entry name" value="HAMP"/>
    <property type="match status" value="1"/>
</dbReference>
<protein>
    <submittedName>
        <fullName evidence="10">Methyl-accepting chemotaxis protein McpB</fullName>
    </submittedName>
</protein>
<keyword evidence="5 8" id="KW-0812">Transmembrane</keyword>
<keyword evidence="6 8" id="KW-1133">Transmembrane helix</keyword>
<evidence type="ECO:0000256" key="4">
    <source>
        <dbReference type="ARBA" id="ARBA00022500"/>
    </source>
</evidence>
<dbReference type="EMBL" id="NILC01000014">
    <property type="protein sequence ID" value="TWL30795.1"/>
    <property type="molecule type" value="Genomic_DNA"/>
</dbReference>
<dbReference type="PANTHER" id="PTHR32089:SF114">
    <property type="entry name" value="METHYL-ACCEPTING CHEMOTAXIS PROTEIN MCPB"/>
    <property type="match status" value="1"/>
</dbReference>
<dbReference type="InterPro" id="IPR033463">
    <property type="entry name" value="sCache_3"/>
</dbReference>
<sequence>MGTKINLLVLAVILIFSSALGIFIIKELSKELEQMATEKAKSDLKLSYRYLNESLEGDWEVKEDRLYKGSTLINGNEELVDQIGNDTKDTVTIFQYDTRVSTNVTVDGKRAVGTKVSSEVANAVLKEGKNFYGKADVAGKTYQTAYMPIKDKSGEVIGIFYTGADQDMITSTLQSFLKIFAIVLTASIIISILLVLIFTKRIGGRLRMLTHAFEQAGSGNLTTEIQDDSTDELGDLSHHFNQMNDSLNRLMQKISQSSHSVAAASDQLTSGAEETSLASEKITEAVQHIASSSEMQTSGIAGSKQAVEQVSADIQNISENAAILNEKSQYARKKAKQGAKDISETMRQIHTMHQSVHQSGEIIEMLKIQDHMKSAAFQKRSRRLPIKPTCSL</sequence>
<dbReference type="GO" id="GO:0006935">
    <property type="term" value="P:chemotaxis"/>
    <property type="evidence" value="ECO:0007669"/>
    <property type="project" value="UniProtKB-KW"/>
</dbReference>
<keyword evidence="4" id="KW-0145">Chemotaxis</keyword>
<dbReference type="PROSITE" id="PS50885">
    <property type="entry name" value="HAMP"/>
    <property type="match status" value="1"/>
</dbReference>
<evidence type="ECO:0000256" key="6">
    <source>
        <dbReference type="ARBA" id="ARBA00022989"/>
    </source>
</evidence>
<feature type="transmembrane region" description="Helical" evidence="8">
    <location>
        <begin position="176"/>
        <end position="198"/>
    </location>
</feature>
<evidence type="ECO:0000256" key="5">
    <source>
        <dbReference type="ARBA" id="ARBA00022692"/>
    </source>
</evidence>
<dbReference type="GO" id="GO:0005886">
    <property type="term" value="C:plasma membrane"/>
    <property type="evidence" value="ECO:0007669"/>
    <property type="project" value="UniProtKB-SubCell"/>
</dbReference>
<dbReference type="CDD" id="cd06225">
    <property type="entry name" value="HAMP"/>
    <property type="match status" value="1"/>
</dbReference>
<name>A0A8B5YFQ9_BACLI</name>
<dbReference type="Gene3D" id="1.10.287.950">
    <property type="entry name" value="Methyl-accepting chemotaxis protein"/>
    <property type="match status" value="1"/>
</dbReference>
<dbReference type="GO" id="GO:0007165">
    <property type="term" value="P:signal transduction"/>
    <property type="evidence" value="ECO:0007669"/>
    <property type="project" value="InterPro"/>
</dbReference>
<accession>A0A8B5YFQ9</accession>
<evidence type="ECO:0000256" key="1">
    <source>
        <dbReference type="ARBA" id="ARBA00004651"/>
    </source>
</evidence>
<dbReference type="PANTHER" id="PTHR32089">
    <property type="entry name" value="METHYL-ACCEPTING CHEMOTAXIS PROTEIN MCPB"/>
    <property type="match status" value="1"/>
</dbReference>
<comment type="caution">
    <text evidence="10">The sequence shown here is derived from an EMBL/GenBank/DDBJ whole genome shotgun (WGS) entry which is preliminary data.</text>
</comment>
<evidence type="ECO:0000256" key="7">
    <source>
        <dbReference type="ARBA" id="ARBA00023136"/>
    </source>
</evidence>
<comment type="subcellular location">
    <subcellularLocation>
        <location evidence="1">Cell membrane</location>
        <topology evidence="1">Multi-pass membrane protein</topology>
    </subcellularLocation>
</comment>
<keyword evidence="2" id="KW-1003">Cell membrane</keyword>
<dbReference type="Pfam" id="PF17202">
    <property type="entry name" value="sCache_3_3"/>
    <property type="match status" value="1"/>
</dbReference>
<evidence type="ECO:0000313" key="11">
    <source>
        <dbReference type="Proteomes" id="UP000435910"/>
    </source>
</evidence>
<evidence type="ECO:0000256" key="8">
    <source>
        <dbReference type="SAM" id="Phobius"/>
    </source>
</evidence>
<organism evidence="10 11">
    <name type="scientific">Bacillus licheniformis</name>
    <dbReference type="NCBI Taxonomy" id="1402"/>
    <lineage>
        <taxon>Bacteria</taxon>
        <taxon>Bacillati</taxon>
        <taxon>Bacillota</taxon>
        <taxon>Bacilli</taxon>
        <taxon>Bacillales</taxon>
        <taxon>Bacillaceae</taxon>
        <taxon>Bacillus</taxon>
    </lineage>
</organism>
<dbReference type="InterPro" id="IPR003660">
    <property type="entry name" value="HAMP_dom"/>
</dbReference>
<evidence type="ECO:0000313" key="10">
    <source>
        <dbReference type="EMBL" id="TWL30795.1"/>
    </source>
</evidence>
<reference evidence="10 11" key="1">
    <citation type="submission" date="2019-06" db="EMBL/GenBank/DDBJ databases">
        <title>Genome sequence analysis of &gt;100 Bacillus licheniformis strains suggests intrinsic resistance to this species.</title>
        <authorList>
            <person name="Wels M."/>
            <person name="Siezen R.J."/>
            <person name="Johansen E."/>
            <person name="Stuer-Lauridsen B."/>
            <person name="Bjerre K."/>
            <person name="Nielsen B.K.K."/>
        </authorList>
    </citation>
    <scope>NUCLEOTIDE SEQUENCE [LARGE SCALE GENOMIC DNA]</scope>
    <source>
        <strain evidence="10 11">BAC-16736</strain>
    </source>
</reference>
<keyword evidence="3" id="KW-0488">Methylation</keyword>